<keyword evidence="7 8" id="KW-0119">Carbohydrate metabolism</keyword>
<dbReference type="Gene3D" id="2.70.98.10">
    <property type="match status" value="1"/>
</dbReference>
<dbReference type="InterPro" id="IPR008183">
    <property type="entry name" value="Aldose_1/G6P_1-epimerase"/>
</dbReference>
<protein>
    <recommendedName>
        <fullName evidence="5 8">Aldose 1-epimerase</fullName>
        <ecNumber evidence="4 8">5.1.3.3</ecNumber>
    </recommendedName>
</protein>
<evidence type="ECO:0000256" key="10">
    <source>
        <dbReference type="PIRSR" id="PIRSR005096-2"/>
    </source>
</evidence>
<comment type="caution">
    <text evidence="12">The sequence shown here is derived from an EMBL/GenBank/DDBJ whole genome shotgun (WGS) entry which is preliminary data.</text>
</comment>
<comment type="catalytic activity">
    <reaction evidence="1 8">
        <text>alpha-D-glucose = beta-D-glucose</text>
        <dbReference type="Rhea" id="RHEA:10264"/>
        <dbReference type="ChEBI" id="CHEBI:15903"/>
        <dbReference type="ChEBI" id="CHEBI:17925"/>
        <dbReference type="EC" id="5.1.3.3"/>
    </reaction>
</comment>
<dbReference type="PROSITE" id="PS00545">
    <property type="entry name" value="ALDOSE_1_EPIMERASE"/>
    <property type="match status" value="1"/>
</dbReference>
<gene>
    <name evidence="12" type="ORF">C4886_16760</name>
</gene>
<dbReference type="SUPFAM" id="SSF74650">
    <property type="entry name" value="Galactose mutarotase-like"/>
    <property type="match status" value="1"/>
</dbReference>
<reference evidence="12 13" key="1">
    <citation type="submission" date="2018-02" db="EMBL/GenBank/DDBJ databases">
        <title>Complete genome sequencing of Faecalibacterium prausnitzii strains isolated from the human gut.</title>
        <authorList>
            <person name="Fitzgerald B.C."/>
            <person name="Shkoporov A.N."/>
            <person name="Ross P.R."/>
            <person name="Hill C."/>
        </authorList>
    </citation>
    <scope>NUCLEOTIDE SEQUENCE [LARGE SCALE GENOMIC DNA]</scope>
    <source>
        <strain evidence="12 13">APC942/31-1</strain>
    </source>
</reference>
<dbReference type="InterPro" id="IPR018052">
    <property type="entry name" value="Ald1_epimerase_CS"/>
</dbReference>
<dbReference type="GO" id="GO:0006006">
    <property type="term" value="P:glucose metabolic process"/>
    <property type="evidence" value="ECO:0007669"/>
    <property type="project" value="TreeGrafter"/>
</dbReference>
<dbReference type="GO" id="GO:0033499">
    <property type="term" value="P:galactose catabolic process via UDP-galactose, Leloir pathway"/>
    <property type="evidence" value="ECO:0007669"/>
    <property type="project" value="TreeGrafter"/>
</dbReference>
<organism evidence="12 13">
    <name type="scientific">Blautia obeum</name>
    <dbReference type="NCBI Taxonomy" id="40520"/>
    <lineage>
        <taxon>Bacteria</taxon>
        <taxon>Bacillati</taxon>
        <taxon>Bacillota</taxon>
        <taxon>Clostridia</taxon>
        <taxon>Lachnospirales</taxon>
        <taxon>Lachnospiraceae</taxon>
        <taxon>Blautia</taxon>
    </lineage>
</organism>
<dbReference type="UniPathway" id="UPA00242"/>
<dbReference type="Proteomes" id="UP000253208">
    <property type="component" value="Unassembled WGS sequence"/>
</dbReference>
<evidence type="ECO:0000256" key="9">
    <source>
        <dbReference type="PIRSR" id="PIRSR005096-1"/>
    </source>
</evidence>
<keyword evidence="6 8" id="KW-0413">Isomerase</keyword>
<dbReference type="NCBIfam" id="NF008277">
    <property type="entry name" value="PRK11055.1"/>
    <property type="match status" value="1"/>
</dbReference>
<sequence length="352" mass="39536">MSVSERKFGTLPTGEEVKIYHLENKKGAYAEVLQYGAILVKICVPDKNGDLKDVVLGYDDIRGYEINGCFFGAIIGRSGNRIENSRFFIDDKEVVLAENENHNNLHSGPDGFEKKLWEVKEISQEKNSVDFFRISPDGENGFPGEFSIVVKYEFTEENELKIFYRGRSDAATVANMTNHSYFNLNGEGSGDVLDQEVCIHAKYFTPVKDSQSIPTGEYAPVAGTPMDFNVSKPIGRDIEADFEQLKFTGGYDHNYVTDNYAKGNVRSIATAYCKESGIGMEVSSDCPCVQFYAGNFVKDEKGKNGHVYHERYGFCLETQVEPNAVNVEDFHSPILLPGEEYSSETVYRFFVK</sequence>
<dbReference type="RefSeq" id="WP_114002819.1">
    <property type="nucleotide sequence ID" value="NZ_PSQG01000035.1"/>
</dbReference>
<dbReference type="AlphaFoldDB" id="A0A367FVB5"/>
<feature type="binding site" evidence="11">
    <location>
        <begin position="80"/>
        <end position="81"/>
    </location>
    <ligand>
        <name>beta-D-galactose</name>
        <dbReference type="ChEBI" id="CHEBI:27667"/>
    </ligand>
</feature>
<dbReference type="InterPro" id="IPR047215">
    <property type="entry name" value="Galactose_mutarotase-like"/>
</dbReference>
<comment type="pathway">
    <text evidence="2 8">Carbohydrate metabolism; hexose metabolism.</text>
</comment>
<dbReference type="InterPro" id="IPR015443">
    <property type="entry name" value="Aldose_1-epimerase"/>
</dbReference>
<evidence type="ECO:0000256" key="4">
    <source>
        <dbReference type="ARBA" id="ARBA00013185"/>
    </source>
</evidence>
<dbReference type="CDD" id="cd09019">
    <property type="entry name" value="galactose_mutarotase_like"/>
    <property type="match status" value="1"/>
</dbReference>
<dbReference type="InterPro" id="IPR011013">
    <property type="entry name" value="Gal_mutarotase_sf_dom"/>
</dbReference>
<evidence type="ECO:0000256" key="8">
    <source>
        <dbReference type="PIRNR" id="PIRNR005096"/>
    </source>
</evidence>
<dbReference type="Pfam" id="PF01263">
    <property type="entry name" value="Aldose_epim"/>
    <property type="match status" value="1"/>
</dbReference>
<proteinExistence type="inferred from homology"/>
<evidence type="ECO:0000256" key="2">
    <source>
        <dbReference type="ARBA" id="ARBA00005028"/>
    </source>
</evidence>
<evidence type="ECO:0000256" key="3">
    <source>
        <dbReference type="ARBA" id="ARBA00006206"/>
    </source>
</evidence>
<evidence type="ECO:0000256" key="5">
    <source>
        <dbReference type="ARBA" id="ARBA00014165"/>
    </source>
</evidence>
<dbReference type="GO" id="GO:0004034">
    <property type="term" value="F:aldose 1-epimerase activity"/>
    <property type="evidence" value="ECO:0007669"/>
    <property type="project" value="UniProtKB-EC"/>
</dbReference>
<evidence type="ECO:0000256" key="6">
    <source>
        <dbReference type="ARBA" id="ARBA00023235"/>
    </source>
</evidence>
<feature type="active site" description="Proton acceptor" evidence="9">
    <location>
        <position position="317"/>
    </location>
</feature>
<accession>A0A367FVB5</accession>
<dbReference type="GO" id="GO:0030246">
    <property type="term" value="F:carbohydrate binding"/>
    <property type="evidence" value="ECO:0007669"/>
    <property type="project" value="InterPro"/>
</dbReference>
<feature type="binding site" evidence="10">
    <location>
        <position position="252"/>
    </location>
    <ligand>
        <name>beta-D-galactose</name>
        <dbReference type="ChEBI" id="CHEBI:27667"/>
    </ligand>
</feature>
<feature type="binding site" evidence="11">
    <location>
        <begin position="179"/>
        <end position="181"/>
    </location>
    <ligand>
        <name>beta-D-galactose</name>
        <dbReference type="ChEBI" id="CHEBI:27667"/>
    </ligand>
</feature>
<evidence type="ECO:0000256" key="1">
    <source>
        <dbReference type="ARBA" id="ARBA00001614"/>
    </source>
</evidence>
<dbReference type="EC" id="5.1.3.3" evidence="4 8"/>
<evidence type="ECO:0000256" key="7">
    <source>
        <dbReference type="ARBA" id="ARBA00023277"/>
    </source>
</evidence>
<dbReference type="PANTHER" id="PTHR10091">
    <property type="entry name" value="ALDOSE-1-EPIMERASE"/>
    <property type="match status" value="1"/>
</dbReference>
<evidence type="ECO:0000313" key="12">
    <source>
        <dbReference type="EMBL" id="RCH41756.1"/>
    </source>
</evidence>
<feature type="active site" description="Proton donor" evidence="9">
    <location>
        <position position="179"/>
    </location>
</feature>
<comment type="similarity">
    <text evidence="3 8">Belongs to the aldose epimerase family.</text>
</comment>
<evidence type="ECO:0000256" key="11">
    <source>
        <dbReference type="PIRSR" id="PIRSR005096-3"/>
    </source>
</evidence>
<dbReference type="PIRSF" id="PIRSF005096">
    <property type="entry name" value="GALM"/>
    <property type="match status" value="1"/>
</dbReference>
<name>A0A367FVB5_9FIRM</name>
<dbReference type="InterPro" id="IPR014718">
    <property type="entry name" value="GH-type_carb-bd"/>
</dbReference>
<dbReference type="EMBL" id="PSQG01000035">
    <property type="protein sequence ID" value="RCH41756.1"/>
    <property type="molecule type" value="Genomic_DNA"/>
</dbReference>
<evidence type="ECO:0000313" key="13">
    <source>
        <dbReference type="Proteomes" id="UP000253208"/>
    </source>
</evidence>
<dbReference type="PANTHER" id="PTHR10091:SF0">
    <property type="entry name" value="GALACTOSE MUTAROTASE"/>
    <property type="match status" value="1"/>
</dbReference>
<dbReference type="GO" id="GO:0005737">
    <property type="term" value="C:cytoplasm"/>
    <property type="evidence" value="ECO:0007669"/>
    <property type="project" value="TreeGrafter"/>
</dbReference>